<dbReference type="GO" id="GO:0006750">
    <property type="term" value="P:glutathione biosynthetic process"/>
    <property type="evidence" value="ECO:0007669"/>
    <property type="project" value="UniProtKB-UniRule"/>
</dbReference>
<evidence type="ECO:0000313" key="11">
    <source>
        <dbReference type="Proteomes" id="UP000887577"/>
    </source>
</evidence>
<evidence type="ECO:0000256" key="6">
    <source>
        <dbReference type="ARBA" id="ARBA00022741"/>
    </source>
</evidence>
<keyword evidence="4 10" id="KW-0436">Ligase</keyword>
<dbReference type="FunFam" id="3.30.590.50:FF:000002">
    <property type="entry name" value="Glutamate--cysteine ligase catalytic subunit"/>
    <property type="match status" value="1"/>
</dbReference>
<evidence type="ECO:0000256" key="8">
    <source>
        <dbReference type="ARBA" id="ARBA00030585"/>
    </source>
</evidence>
<dbReference type="PANTHER" id="PTHR11164">
    <property type="entry name" value="GLUTAMATE CYSTEINE LIGASE"/>
    <property type="match status" value="1"/>
</dbReference>
<evidence type="ECO:0000256" key="9">
    <source>
        <dbReference type="ARBA" id="ARBA00032122"/>
    </source>
</evidence>
<evidence type="ECO:0000256" key="4">
    <source>
        <dbReference type="ARBA" id="ARBA00022598"/>
    </source>
</evidence>
<dbReference type="InterPro" id="IPR014746">
    <property type="entry name" value="Gln_synth/guanido_kin_cat_dom"/>
</dbReference>
<evidence type="ECO:0000256" key="5">
    <source>
        <dbReference type="ARBA" id="ARBA00022684"/>
    </source>
</evidence>
<reference evidence="12" key="1">
    <citation type="submission" date="2022-11" db="UniProtKB">
        <authorList>
            <consortium name="WormBaseParasite"/>
        </authorList>
    </citation>
    <scope>IDENTIFICATION</scope>
</reference>
<dbReference type="GO" id="GO:0004357">
    <property type="term" value="F:glutamate-cysteine ligase activity"/>
    <property type="evidence" value="ECO:0007669"/>
    <property type="project" value="UniProtKB-UniRule"/>
</dbReference>
<keyword evidence="11" id="KW-1185">Reference proteome</keyword>
<dbReference type="GO" id="GO:0005524">
    <property type="term" value="F:ATP binding"/>
    <property type="evidence" value="ECO:0007669"/>
    <property type="project" value="UniProtKB-UniRule"/>
</dbReference>
<accession>A0A914YV17</accession>
<evidence type="ECO:0000256" key="10">
    <source>
        <dbReference type="RuleBase" id="RU367135"/>
    </source>
</evidence>
<dbReference type="WBParaSite" id="PSU_v2.g21339.t1">
    <property type="protein sequence ID" value="PSU_v2.g21339.t1"/>
    <property type="gene ID" value="PSU_v2.g21339"/>
</dbReference>
<sequence>MGLLTTGLPLSWEEILPYVDYIKEHGIAQFLSIYNKAKHREDNLFRWGDEIEYTIVKFDHEAKKVRVCLRGDEILKQLQAQAEVNDMMGTDNKTIWAPELCGYMIEGTPGHPYGALLACFNMVETNMIKRRKEVQKHLNEDEALMSMSFPALGALDFTYPPTKIDMKNSYGKSMWFSDEVIHQGHPRYTNLLRNINQRRGEKISINVPIFKDEKTPWPFTEEFECPEAKKNAKENHIYLDHLGFGPGCCCLQITFQTINMEEATWLYDQLAPITPIVVALSAATPIYRSYLADVDSRWDVISASADDRTAEERGIVPLKNSKFILDKARYACLSCYIHETSQPYNDIKVVYEDNILQKLIDEGVDEHVARHIAHMFIRDPIQVYKERLEQDDENATEHFETIQSSVWNNMRFKPPPSDNSSIGWRVEFRPTEVQLTDFENAAYCCFVVLLTRVIVSYNLVFVTNISTVNQNMRISQKRDAVLNEKFLFRNKLIRCEMTSDGKRKIPDKNEPSFETAEMSVNEIINGDGKEFPGLVPLIFQYLDEAETDVNTRETITQYLTFIQKRAAGEISTLAHWMRDFVQGHPKYAKDSHVPDETVYDMIKTMNEITDGTKECPKLLGDFKSKTEREVTSAVCRAEAAIVAAHEKSVVN</sequence>
<evidence type="ECO:0000256" key="7">
    <source>
        <dbReference type="ARBA" id="ARBA00022840"/>
    </source>
</evidence>
<dbReference type="Gene3D" id="3.30.590.50">
    <property type="match status" value="2"/>
</dbReference>
<dbReference type="FunFam" id="3.30.590.50:FF:000007">
    <property type="entry name" value="Glutamate--cysteine ligase"/>
    <property type="match status" value="1"/>
</dbReference>
<proteinExistence type="inferred from homology"/>
<dbReference type="Gene3D" id="1.10.8.960">
    <property type="match status" value="1"/>
</dbReference>
<organism evidence="11 12">
    <name type="scientific">Panagrolaimus superbus</name>
    <dbReference type="NCBI Taxonomy" id="310955"/>
    <lineage>
        <taxon>Eukaryota</taxon>
        <taxon>Metazoa</taxon>
        <taxon>Ecdysozoa</taxon>
        <taxon>Nematoda</taxon>
        <taxon>Chromadorea</taxon>
        <taxon>Rhabditida</taxon>
        <taxon>Tylenchina</taxon>
        <taxon>Panagrolaimomorpha</taxon>
        <taxon>Panagrolaimoidea</taxon>
        <taxon>Panagrolaimidae</taxon>
        <taxon>Panagrolaimus</taxon>
    </lineage>
</organism>
<dbReference type="SUPFAM" id="SSF55931">
    <property type="entry name" value="Glutamine synthetase/guanido kinase"/>
    <property type="match status" value="1"/>
</dbReference>
<keyword evidence="5 10" id="KW-0317">Glutathione biosynthesis</keyword>
<comment type="catalytic activity">
    <reaction evidence="10">
        <text>L-cysteine + L-glutamate + ATP = gamma-L-glutamyl-L-cysteine + ADP + phosphate + H(+)</text>
        <dbReference type="Rhea" id="RHEA:13285"/>
        <dbReference type="ChEBI" id="CHEBI:15378"/>
        <dbReference type="ChEBI" id="CHEBI:29985"/>
        <dbReference type="ChEBI" id="CHEBI:30616"/>
        <dbReference type="ChEBI" id="CHEBI:35235"/>
        <dbReference type="ChEBI" id="CHEBI:43474"/>
        <dbReference type="ChEBI" id="CHEBI:58173"/>
        <dbReference type="ChEBI" id="CHEBI:456216"/>
        <dbReference type="EC" id="6.3.2.2"/>
    </reaction>
</comment>
<evidence type="ECO:0000256" key="1">
    <source>
        <dbReference type="ARBA" id="ARBA00005006"/>
    </source>
</evidence>
<dbReference type="Proteomes" id="UP000887577">
    <property type="component" value="Unplaced"/>
</dbReference>
<dbReference type="Pfam" id="PF03074">
    <property type="entry name" value="GCS"/>
    <property type="match status" value="1"/>
</dbReference>
<dbReference type="AlphaFoldDB" id="A0A914YV17"/>
<comment type="pathway">
    <text evidence="1 10">Sulfur metabolism; glutathione biosynthesis; glutathione from L-cysteine and L-glutamate: step 1/2.</text>
</comment>
<name>A0A914YV17_9BILA</name>
<keyword evidence="6 10" id="KW-0547">Nucleotide-binding</keyword>
<protein>
    <recommendedName>
        <fullName evidence="3 10">Glutamate--cysteine ligase</fullName>
        <ecNumber evidence="3 10">6.3.2.2</ecNumber>
    </recommendedName>
    <alternativeName>
        <fullName evidence="9 10">Gamma-ECS</fullName>
    </alternativeName>
    <alternativeName>
        <fullName evidence="8 10">Gamma-glutamylcysteine synthetase</fullName>
    </alternativeName>
</protein>
<dbReference type="InterPro" id="IPR004308">
    <property type="entry name" value="GCS"/>
</dbReference>
<evidence type="ECO:0000313" key="12">
    <source>
        <dbReference type="WBParaSite" id="PSU_v2.g21339.t1"/>
    </source>
</evidence>
<dbReference type="PANTHER" id="PTHR11164:SF0">
    <property type="entry name" value="GLUTAMATE--CYSTEINE LIGASE CATALYTIC SUBUNIT"/>
    <property type="match status" value="1"/>
</dbReference>
<dbReference type="EC" id="6.3.2.2" evidence="3 10"/>
<keyword evidence="7 10" id="KW-0067">ATP-binding</keyword>
<dbReference type="GO" id="GO:0017109">
    <property type="term" value="C:glutamate-cysteine ligase complex"/>
    <property type="evidence" value="ECO:0007669"/>
    <property type="project" value="TreeGrafter"/>
</dbReference>
<comment type="similarity">
    <text evidence="2 10">Belongs to the glutamate--cysteine ligase type 3 family.</text>
</comment>
<evidence type="ECO:0000256" key="2">
    <source>
        <dbReference type="ARBA" id="ARBA00008100"/>
    </source>
</evidence>
<evidence type="ECO:0000256" key="3">
    <source>
        <dbReference type="ARBA" id="ARBA00012220"/>
    </source>
</evidence>